<dbReference type="AlphaFoldDB" id="A0A1N6HHJ8"/>
<dbReference type="OrthoDB" id="9799538at2"/>
<keyword evidence="3" id="KW-1185">Reference proteome</keyword>
<accession>A0A1N6HHJ8</accession>
<organism evidence="2 3">
    <name type="scientific">Parasphingorhabdus marina DSM 22363</name>
    <dbReference type="NCBI Taxonomy" id="1123272"/>
    <lineage>
        <taxon>Bacteria</taxon>
        <taxon>Pseudomonadati</taxon>
        <taxon>Pseudomonadota</taxon>
        <taxon>Alphaproteobacteria</taxon>
        <taxon>Sphingomonadales</taxon>
        <taxon>Sphingomonadaceae</taxon>
        <taxon>Parasphingorhabdus</taxon>
    </lineage>
</organism>
<feature type="domain" description="GST N-terminal" evidence="1">
    <location>
        <begin position="1"/>
        <end position="87"/>
    </location>
</feature>
<dbReference type="GO" id="GO:0004364">
    <property type="term" value="F:glutathione transferase activity"/>
    <property type="evidence" value="ECO:0007669"/>
    <property type="project" value="TreeGrafter"/>
</dbReference>
<dbReference type="EMBL" id="FSQW01000002">
    <property type="protein sequence ID" value="SIO19328.1"/>
    <property type="molecule type" value="Genomic_DNA"/>
</dbReference>
<dbReference type="SUPFAM" id="SSF52833">
    <property type="entry name" value="Thioredoxin-like"/>
    <property type="match status" value="1"/>
</dbReference>
<evidence type="ECO:0000313" key="3">
    <source>
        <dbReference type="Proteomes" id="UP000185192"/>
    </source>
</evidence>
<protein>
    <submittedName>
        <fullName evidence="2">Glutathione S-transferase</fullName>
    </submittedName>
</protein>
<gene>
    <name evidence="2" type="ORF">SAMN02745824_3295</name>
</gene>
<dbReference type="InterPro" id="IPR040079">
    <property type="entry name" value="Glutathione_S-Trfase"/>
</dbReference>
<dbReference type="GO" id="GO:0016034">
    <property type="term" value="F:maleylacetoacetate isomerase activity"/>
    <property type="evidence" value="ECO:0007669"/>
    <property type="project" value="TreeGrafter"/>
</dbReference>
<dbReference type="CDD" id="cd03043">
    <property type="entry name" value="GST_N_1"/>
    <property type="match status" value="1"/>
</dbReference>
<dbReference type="Gene3D" id="1.20.1050.10">
    <property type="match status" value="1"/>
</dbReference>
<dbReference type="Gene3D" id="3.40.30.10">
    <property type="entry name" value="Glutaredoxin"/>
    <property type="match status" value="1"/>
</dbReference>
<reference evidence="3" key="1">
    <citation type="submission" date="2016-11" db="EMBL/GenBank/DDBJ databases">
        <authorList>
            <person name="Varghese N."/>
            <person name="Submissions S."/>
        </authorList>
    </citation>
    <scope>NUCLEOTIDE SEQUENCE [LARGE SCALE GENOMIC DNA]</scope>
    <source>
        <strain evidence="3">DSM 22363</strain>
    </source>
</reference>
<dbReference type="SFLD" id="SFLDS00019">
    <property type="entry name" value="Glutathione_Transferase_(cytos"/>
    <property type="match status" value="1"/>
</dbReference>
<dbReference type="CDD" id="cd03194">
    <property type="entry name" value="GST_C_3"/>
    <property type="match status" value="1"/>
</dbReference>
<evidence type="ECO:0000313" key="2">
    <source>
        <dbReference type="EMBL" id="SIO19328.1"/>
    </source>
</evidence>
<dbReference type="InterPro" id="IPR004045">
    <property type="entry name" value="Glutathione_S-Trfase_N"/>
</dbReference>
<evidence type="ECO:0000259" key="1">
    <source>
        <dbReference type="PROSITE" id="PS50404"/>
    </source>
</evidence>
<dbReference type="GO" id="GO:0006559">
    <property type="term" value="P:L-phenylalanine catabolic process"/>
    <property type="evidence" value="ECO:0007669"/>
    <property type="project" value="TreeGrafter"/>
</dbReference>
<dbReference type="Proteomes" id="UP000185192">
    <property type="component" value="Unassembled WGS sequence"/>
</dbReference>
<proteinExistence type="predicted"/>
<name>A0A1N6HHJ8_9SPHN</name>
<dbReference type="InterPro" id="IPR036282">
    <property type="entry name" value="Glutathione-S-Trfase_C_sf"/>
</dbReference>
<dbReference type="RefSeq" id="WP_074206178.1">
    <property type="nucleotide sequence ID" value="NZ_FSQW01000002.1"/>
</dbReference>
<dbReference type="Pfam" id="PF13410">
    <property type="entry name" value="GST_C_2"/>
    <property type="match status" value="1"/>
</dbReference>
<dbReference type="GO" id="GO:0006749">
    <property type="term" value="P:glutathione metabolic process"/>
    <property type="evidence" value="ECO:0007669"/>
    <property type="project" value="TreeGrafter"/>
</dbReference>
<dbReference type="PANTHER" id="PTHR42673">
    <property type="entry name" value="MALEYLACETOACETATE ISOMERASE"/>
    <property type="match status" value="1"/>
</dbReference>
<dbReference type="Pfam" id="PF13409">
    <property type="entry name" value="GST_N_2"/>
    <property type="match status" value="1"/>
</dbReference>
<sequence>MTYTLITANRNYSSWSLRPWLLMKALRIPFEDEIVYFEAENYQRFREFAPNAQVPCLKDGSRGSGASTVWDSLAIIEYLAERHDGCWPVDGKARMWARCATAEMHGGFSALRNQCPMNVGVRARLHKIDQPLQRDIDRIGELFAQGLEQFGGPWLAGNEFSAVDAFYAPVAYRTRTFDLDIGPAGRQWVDHILAHPAMQEWEAEALAEPHREQGHEEEIAQTASVLEDFRVPV</sequence>
<dbReference type="PROSITE" id="PS50404">
    <property type="entry name" value="GST_NTER"/>
    <property type="match status" value="1"/>
</dbReference>
<dbReference type="SUPFAM" id="SSF47616">
    <property type="entry name" value="GST C-terminal domain-like"/>
    <property type="match status" value="1"/>
</dbReference>
<dbReference type="InterPro" id="IPR036249">
    <property type="entry name" value="Thioredoxin-like_sf"/>
</dbReference>
<dbReference type="PANTHER" id="PTHR42673:SF4">
    <property type="entry name" value="MALEYLACETOACETATE ISOMERASE"/>
    <property type="match status" value="1"/>
</dbReference>
<dbReference type="STRING" id="1123272.SAMN02745824_3295"/>
<keyword evidence="2" id="KW-0808">Transferase</keyword>